<keyword evidence="4" id="KW-0145">Chemotaxis</keyword>
<comment type="similarity">
    <text evidence="10">Belongs to the methyl-accepting chemotaxis (MCP) protein family.</text>
</comment>
<gene>
    <name evidence="16" type="primary">mcpB_6</name>
    <name evidence="16" type="ORF">NCTC11842_03482</name>
</gene>
<evidence type="ECO:0000256" key="1">
    <source>
        <dbReference type="ARBA" id="ARBA00004429"/>
    </source>
</evidence>
<dbReference type="FunFam" id="3.30.450.20:FF:000048">
    <property type="entry name" value="Methyl-accepting chemotaxis protein"/>
    <property type="match status" value="1"/>
</dbReference>
<accession>A0A2X2CPN3</accession>
<dbReference type="InterPro" id="IPR004090">
    <property type="entry name" value="Chemotax_Me-accpt_rcpt"/>
</dbReference>
<dbReference type="PANTHER" id="PTHR32089">
    <property type="entry name" value="METHYL-ACCEPTING CHEMOTAXIS PROTEIN MCPB"/>
    <property type="match status" value="1"/>
</dbReference>
<dbReference type="Pfam" id="PF02743">
    <property type="entry name" value="dCache_1"/>
    <property type="match status" value="1"/>
</dbReference>
<dbReference type="GO" id="GO:0016597">
    <property type="term" value="F:amino acid binding"/>
    <property type="evidence" value="ECO:0007669"/>
    <property type="project" value="UniProtKB-ARBA"/>
</dbReference>
<keyword evidence="2" id="KW-1003">Cell membrane</keyword>
<feature type="domain" description="HAMP" evidence="15">
    <location>
        <begin position="298"/>
        <end position="352"/>
    </location>
</feature>
<dbReference type="InterPro" id="IPR000727">
    <property type="entry name" value="T_SNARE_dom"/>
</dbReference>
<dbReference type="SUPFAM" id="SSF58104">
    <property type="entry name" value="Methyl-accepting chemotaxis protein (MCP) signaling domain"/>
    <property type="match status" value="1"/>
</dbReference>
<dbReference type="Gene3D" id="1.10.287.950">
    <property type="entry name" value="Methyl-accepting chemotaxis protein"/>
    <property type="match status" value="1"/>
</dbReference>
<evidence type="ECO:0000256" key="8">
    <source>
        <dbReference type="ARBA" id="ARBA00023136"/>
    </source>
</evidence>
<evidence type="ECO:0000256" key="4">
    <source>
        <dbReference type="ARBA" id="ARBA00022500"/>
    </source>
</evidence>
<dbReference type="GO" id="GO:0007165">
    <property type="term" value="P:signal transduction"/>
    <property type="evidence" value="ECO:0007669"/>
    <property type="project" value="UniProtKB-KW"/>
</dbReference>
<evidence type="ECO:0000259" key="14">
    <source>
        <dbReference type="PROSITE" id="PS50192"/>
    </source>
</evidence>
<protein>
    <submittedName>
        <fullName evidence="16">Methyl-accepting chemotaxis sensory transducer</fullName>
    </submittedName>
</protein>
<dbReference type="PROSITE" id="PS50111">
    <property type="entry name" value="CHEMOTAXIS_TRANSDUC_2"/>
    <property type="match status" value="1"/>
</dbReference>
<proteinExistence type="inferred from homology"/>
<dbReference type="PANTHER" id="PTHR32089:SF39">
    <property type="entry name" value="METHYL-ACCEPTING CHEMOTAXIS PROTEIN HLYB"/>
    <property type="match status" value="1"/>
</dbReference>
<dbReference type="GO" id="GO:0004888">
    <property type="term" value="F:transmembrane signaling receptor activity"/>
    <property type="evidence" value="ECO:0007669"/>
    <property type="project" value="InterPro"/>
</dbReference>
<keyword evidence="6 12" id="KW-0812">Transmembrane</keyword>
<keyword evidence="8 12" id="KW-0472">Membrane</keyword>
<keyword evidence="3" id="KW-0488">Methylation</keyword>
<evidence type="ECO:0000313" key="16">
    <source>
        <dbReference type="EMBL" id="SPZ09898.1"/>
    </source>
</evidence>
<keyword evidence="5" id="KW-0997">Cell inner membrane</keyword>
<evidence type="ECO:0000256" key="11">
    <source>
        <dbReference type="PROSITE-ProRule" id="PRU00284"/>
    </source>
</evidence>
<dbReference type="GO" id="GO:0005886">
    <property type="term" value="C:plasma membrane"/>
    <property type="evidence" value="ECO:0007669"/>
    <property type="project" value="UniProtKB-SubCell"/>
</dbReference>
<evidence type="ECO:0000256" key="12">
    <source>
        <dbReference type="SAM" id="Phobius"/>
    </source>
</evidence>
<dbReference type="Proteomes" id="UP000250443">
    <property type="component" value="Unassembled WGS sequence"/>
</dbReference>
<evidence type="ECO:0000256" key="3">
    <source>
        <dbReference type="ARBA" id="ARBA00022481"/>
    </source>
</evidence>
<evidence type="ECO:0000256" key="7">
    <source>
        <dbReference type="ARBA" id="ARBA00022989"/>
    </source>
</evidence>
<dbReference type="CDD" id="cd12913">
    <property type="entry name" value="PDC1_MCP_like"/>
    <property type="match status" value="1"/>
</dbReference>
<dbReference type="InterPro" id="IPR004089">
    <property type="entry name" value="MCPsignal_dom"/>
</dbReference>
<comment type="subcellular location">
    <subcellularLocation>
        <location evidence="1">Cell inner membrane</location>
        <topology evidence="1">Multi-pass membrane protein</topology>
    </subcellularLocation>
</comment>
<dbReference type="Pfam" id="PF00015">
    <property type="entry name" value="MCPsignal"/>
    <property type="match status" value="1"/>
</dbReference>
<evidence type="ECO:0000256" key="5">
    <source>
        <dbReference type="ARBA" id="ARBA00022519"/>
    </source>
</evidence>
<dbReference type="CDD" id="cd11386">
    <property type="entry name" value="MCP_signal"/>
    <property type="match status" value="1"/>
</dbReference>
<dbReference type="EMBL" id="UAUF01000013">
    <property type="protein sequence ID" value="SPZ09898.1"/>
    <property type="molecule type" value="Genomic_DNA"/>
</dbReference>
<dbReference type="AlphaFoldDB" id="A0A2X2CPN3"/>
<evidence type="ECO:0000256" key="9">
    <source>
        <dbReference type="ARBA" id="ARBA00023224"/>
    </source>
</evidence>
<dbReference type="PRINTS" id="PR00260">
    <property type="entry name" value="CHEMTRNSDUCR"/>
</dbReference>
<dbReference type="PROSITE" id="PS50192">
    <property type="entry name" value="T_SNARE"/>
    <property type="match status" value="1"/>
</dbReference>
<dbReference type="SMART" id="SM00304">
    <property type="entry name" value="HAMP"/>
    <property type="match status" value="2"/>
</dbReference>
<dbReference type="SUPFAM" id="SSF103190">
    <property type="entry name" value="Sensory domain-like"/>
    <property type="match status" value="1"/>
</dbReference>
<organism evidence="16 17">
    <name type="scientific">Pseudomonas luteola</name>
    <dbReference type="NCBI Taxonomy" id="47886"/>
    <lineage>
        <taxon>Bacteria</taxon>
        <taxon>Pseudomonadati</taxon>
        <taxon>Pseudomonadota</taxon>
        <taxon>Gammaproteobacteria</taxon>
        <taxon>Pseudomonadales</taxon>
        <taxon>Pseudomonadaceae</taxon>
        <taxon>Pseudomonas</taxon>
    </lineage>
</organism>
<dbReference type="CDD" id="cd06225">
    <property type="entry name" value="HAMP"/>
    <property type="match status" value="1"/>
</dbReference>
<evidence type="ECO:0000313" key="17">
    <source>
        <dbReference type="Proteomes" id="UP000250443"/>
    </source>
</evidence>
<dbReference type="InterPro" id="IPR033479">
    <property type="entry name" value="dCache_1"/>
</dbReference>
<feature type="transmembrane region" description="Helical" evidence="12">
    <location>
        <begin position="278"/>
        <end position="301"/>
    </location>
</feature>
<sequence length="629" mass="67650">MLQRLKFSHKILATASIVLIVAFSLFMSYNDYLQRKTITQDLSSRLDELGTSASANIVNWLNGRITLLEGEAQAIQNNASPEGVFSILEQKAYLSSFEFTYLGHADGQFSIRPYDEMPAGYDPRTRDWYVAAQSQGRSLLTEPYVDVGNGKLVMTLATPVMKNGTLAGVLAGDLSLQTMVGIVNSLDLGGIGHAILVNSEGKVLVSPRKEEVMKSLAELFPAGAPALDGALKRVELDGKPQLMVFKPVTGLPSVNWYLGLMVDKEKAYAPLKEFRTSAVLAMVIGVVLIMLLLGVLIRVLMRPLTTMSQAMQDIAQGEGDLTRRLAINSQDEFGVLAAAFNRFVERIHGSISEVSASTRQLNEVSRQVLAASNSSLHNSDNQAGRTGSVAAAINQLGAATQEIARNAADASVQATSARQQAEEGRRVLGQTLTAMETLSANISASCGRIDELNQKTTRIGHILEVIQGISEQTNLLALNAAIEAARAGDAGRGFAVVADEVRGLAYRTQSSAREIQSMIQELQTGASEAVSTMTESQRFSEDSMTIAQKANERLGSVAERITDIDGMTQSVAAATEEQSAVVESLNVDITEINSLNQQGVENLNATLGACHALEQQANRLDQLVSSFRI</sequence>
<feature type="transmembrane region" description="Helical" evidence="12">
    <location>
        <begin position="12"/>
        <end position="29"/>
    </location>
</feature>
<evidence type="ECO:0000256" key="6">
    <source>
        <dbReference type="ARBA" id="ARBA00022692"/>
    </source>
</evidence>
<evidence type="ECO:0000259" key="13">
    <source>
        <dbReference type="PROSITE" id="PS50111"/>
    </source>
</evidence>
<feature type="domain" description="Methyl-accepting transducer" evidence="13">
    <location>
        <begin position="357"/>
        <end position="593"/>
    </location>
</feature>
<evidence type="ECO:0000256" key="2">
    <source>
        <dbReference type="ARBA" id="ARBA00022475"/>
    </source>
</evidence>
<dbReference type="GO" id="GO:0043200">
    <property type="term" value="P:response to amino acid"/>
    <property type="evidence" value="ECO:0007669"/>
    <property type="project" value="UniProtKB-ARBA"/>
</dbReference>
<feature type="domain" description="T-SNARE coiled-coil homology" evidence="14">
    <location>
        <begin position="544"/>
        <end position="606"/>
    </location>
</feature>
<evidence type="ECO:0000259" key="15">
    <source>
        <dbReference type="PROSITE" id="PS50885"/>
    </source>
</evidence>
<keyword evidence="7 12" id="KW-1133">Transmembrane helix</keyword>
<dbReference type="Pfam" id="PF00672">
    <property type="entry name" value="HAMP"/>
    <property type="match status" value="1"/>
</dbReference>
<dbReference type="CDD" id="cd12912">
    <property type="entry name" value="PDC2_MCP_like"/>
    <property type="match status" value="1"/>
</dbReference>
<name>A0A2X2CPN3_PSELU</name>
<dbReference type="Gene3D" id="3.30.450.20">
    <property type="entry name" value="PAS domain"/>
    <property type="match status" value="2"/>
</dbReference>
<reference evidence="16 17" key="1">
    <citation type="submission" date="2018-06" db="EMBL/GenBank/DDBJ databases">
        <authorList>
            <consortium name="Pathogen Informatics"/>
            <person name="Doyle S."/>
        </authorList>
    </citation>
    <scope>NUCLEOTIDE SEQUENCE [LARGE SCALE GENOMIC DNA]</scope>
    <source>
        <strain evidence="16 17">NCTC11842</strain>
    </source>
</reference>
<dbReference type="FunFam" id="1.10.287.950:FF:000001">
    <property type="entry name" value="Methyl-accepting chemotaxis sensory transducer"/>
    <property type="match status" value="1"/>
</dbReference>
<dbReference type="PROSITE" id="PS50885">
    <property type="entry name" value="HAMP"/>
    <property type="match status" value="1"/>
</dbReference>
<dbReference type="GO" id="GO:0006935">
    <property type="term" value="P:chemotaxis"/>
    <property type="evidence" value="ECO:0007669"/>
    <property type="project" value="UniProtKB-KW"/>
</dbReference>
<dbReference type="InterPro" id="IPR029151">
    <property type="entry name" value="Sensor-like_sf"/>
</dbReference>
<dbReference type="InterPro" id="IPR003660">
    <property type="entry name" value="HAMP_dom"/>
</dbReference>
<dbReference type="SMART" id="SM00283">
    <property type="entry name" value="MA"/>
    <property type="match status" value="1"/>
</dbReference>
<evidence type="ECO:0000256" key="10">
    <source>
        <dbReference type="ARBA" id="ARBA00029447"/>
    </source>
</evidence>
<keyword evidence="9 11" id="KW-0807">Transducer</keyword>